<evidence type="ECO:0008006" key="5">
    <source>
        <dbReference type="Google" id="ProtNLM"/>
    </source>
</evidence>
<name>A0A6C0UC88_9GAMM</name>
<dbReference type="InterPro" id="IPR036909">
    <property type="entry name" value="Cyt_c-like_dom_sf"/>
</dbReference>
<dbReference type="Gene3D" id="1.10.760.10">
    <property type="entry name" value="Cytochrome c-like domain"/>
    <property type="match status" value="1"/>
</dbReference>
<keyword evidence="2" id="KW-0249">Electron transport</keyword>
<dbReference type="AlphaFoldDB" id="A0A6C0UC88"/>
<gene>
    <name evidence="3" type="ORF">G3T16_16795</name>
</gene>
<dbReference type="SUPFAM" id="SSF46626">
    <property type="entry name" value="Cytochrome c"/>
    <property type="match status" value="1"/>
</dbReference>
<evidence type="ECO:0000313" key="3">
    <source>
        <dbReference type="EMBL" id="QIB67734.1"/>
    </source>
</evidence>
<reference evidence="3 4" key="1">
    <citation type="submission" date="2020-02" db="EMBL/GenBank/DDBJ databases">
        <title>Genome sequencing for Kineobactrum sp. M2.</title>
        <authorList>
            <person name="Park S.-J."/>
        </authorList>
    </citation>
    <scope>NUCLEOTIDE SEQUENCE [LARGE SCALE GENOMIC DNA]</scope>
    <source>
        <strain evidence="3 4">M2</strain>
    </source>
</reference>
<protein>
    <recommendedName>
        <fullName evidence="5">Cytochrome c</fullName>
    </recommendedName>
</protein>
<keyword evidence="1" id="KW-0813">Transport</keyword>
<dbReference type="EMBL" id="CP048711">
    <property type="protein sequence ID" value="QIB67734.1"/>
    <property type="molecule type" value="Genomic_DNA"/>
</dbReference>
<evidence type="ECO:0000313" key="4">
    <source>
        <dbReference type="Proteomes" id="UP000477680"/>
    </source>
</evidence>
<evidence type="ECO:0000256" key="1">
    <source>
        <dbReference type="ARBA" id="ARBA00022448"/>
    </source>
</evidence>
<keyword evidence="4" id="KW-1185">Reference proteome</keyword>
<dbReference type="GO" id="GO:0020037">
    <property type="term" value="F:heme binding"/>
    <property type="evidence" value="ECO:0007669"/>
    <property type="project" value="InterPro"/>
</dbReference>
<organism evidence="3 4">
    <name type="scientific">Kineobactrum salinum</name>
    <dbReference type="NCBI Taxonomy" id="2708301"/>
    <lineage>
        <taxon>Bacteria</taxon>
        <taxon>Pseudomonadati</taxon>
        <taxon>Pseudomonadota</taxon>
        <taxon>Gammaproteobacteria</taxon>
        <taxon>Cellvibrionales</taxon>
        <taxon>Halieaceae</taxon>
        <taxon>Kineobactrum</taxon>
    </lineage>
</organism>
<dbReference type="KEGG" id="kim:G3T16_16795"/>
<evidence type="ECO:0000256" key="2">
    <source>
        <dbReference type="ARBA" id="ARBA00022982"/>
    </source>
</evidence>
<accession>A0A6C0UC88</accession>
<proteinExistence type="predicted"/>
<sequence length="60" mass="6757">MGKAPSYPNLRGQKAAYLETQLKAFRSGDRLAPNMSRMARELSDEDIEYIVKFYAGLGTE</sequence>
<dbReference type="InterPro" id="IPR050597">
    <property type="entry name" value="Cytochrome_c_Oxidase_Subunit"/>
</dbReference>
<dbReference type="PANTHER" id="PTHR33751">
    <property type="entry name" value="CBB3-TYPE CYTOCHROME C OXIDASE SUBUNIT FIXP"/>
    <property type="match status" value="1"/>
</dbReference>
<dbReference type="GO" id="GO:0009055">
    <property type="term" value="F:electron transfer activity"/>
    <property type="evidence" value="ECO:0007669"/>
    <property type="project" value="InterPro"/>
</dbReference>
<dbReference type="PANTHER" id="PTHR33751:SF9">
    <property type="entry name" value="CYTOCHROME C4"/>
    <property type="match status" value="1"/>
</dbReference>
<dbReference type="Proteomes" id="UP000477680">
    <property type="component" value="Chromosome"/>
</dbReference>